<protein>
    <recommendedName>
        <fullName evidence="3">Carbohydrate kinase FGGY N-terminal domain-containing protein</fullName>
    </recommendedName>
</protein>
<keyword evidence="1" id="KW-0732">Signal</keyword>
<gene>
    <name evidence="2" type="ORF">LAMO00422_LOCUS22603</name>
</gene>
<dbReference type="Gene3D" id="3.30.420.40">
    <property type="match status" value="1"/>
</dbReference>
<dbReference type="EMBL" id="HBEM01033101">
    <property type="protein sequence ID" value="CAD8463640.1"/>
    <property type="molecule type" value="Transcribed_RNA"/>
</dbReference>
<reference evidence="2" key="1">
    <citation type="submission" date="2021-01" db="EMBL/GenBank/DDBJ databases">
        <authorList>
            <person name="Corre E."/>
            <person name="Pelletier E."/>
            <person name="Niang G."/>
            <person name="Scheremetjew M."/>
            <person name="Finn R."/>
            <person name="Kale V."/>
            <person name="Holt S."/>
            <person name="Cochrane G."/>
            <person name="Meng A."/>
            <person name="Brown T."/>
            <person name="Cohen L."/>
        </authorList>
    </citation>
    <scope>NUCLEOTIDE SEQUENCE</scope>
    <source>
        <strain evidence="2">CCMP2058</strain>
    </source>
</reference>
<feature type="chain" id="PRO_5031208710" description="Carbohydrate kinase FGGY N-terminal domain-containing protein" evidence="1">
    <location>
        <begin position="23"/>
        <end position="144"/>
    </location>
</feature>
<evidence type="ECO:0000256" key="1">
    <source>
        <dbReference type="SAM" id="SignalP"/>
    </source>
</evidence>
<dbReference type="AlphaFoldDB" id="A0A7S0DSY1"/>
<proteinExistence type="predicted"/>
<accession>A0A7S0DSY1</accession>
<feature type="signal peptide" evidence="1">
    <location>
        <begin position="1"/>
        <end position="22"/>
    </location>
</feature>
<organism evidence="2">
    <name type="scientific">Amorphochlora amoebiformis</name>
    <dbReference type="NCBI Taxonomy" id="1561963"/>
    <lineage>
        <taxon>Eukaryota</taxon>
        <taxon>Sar</taxon>
        <taxon>Rhizaria</taxon>
        <taxon>Cercozoa</taxon>
        <taxon>Chlorarachniophyceae</taxon>
        <taxon>Amorphochlora</taxon>
    </lineage>
</organism>
<evidence type="ECO:0008006" key="3">
    <source>
        <dbReference type="Google" id="ProtNLM"/>
    </source>
</evidence>
<evidence type="ECO:0000313" key="2">
    <source>
        <dbReference type="EMBL" id="CAD8463640.1"/>
    </source>
</evidence>
<name>A0A7S0DSY1_9EUKA</name>
<sequence>MASLVTSMGAVLVAARAVYTAAFRKNRSVNDKRHSVDTEYSVQKNARLVLAVDCGTESLRVGLYCGQTGKLYKSHNASYPTIAPRSGYTVISTSVIMARKFQRSFLSQNLCMCVWQVGGTETVRLVALPGRGHGSGFERFKCGE</sequence>